<protein>
    <submittedName>
        <fullName evidence="3">ISAs1 family transposase</fullName>
    </submittedName>
</protein>
<sequence>MQSLPMAAGDELMQRFENLSDPRKKSGRFQFPLQELLLTALCAVSAGAEDWVDVSEWGEFKLAWLRRFLPFEHGVASHDTFSRVFAMLDSARFEACFRDWMTQLCPSLAQQHIALDGKTLRGSRTADGALHLVTAWHCGKGVTLGQIRTQAKSNEITAIPELLAGLDLRGATVTLDAMDCQKSIVQQLVDEGADYIIGVKNNQPTLAEAVQGLLDQAPAKADGRAWHEHKVVDKGHGRIETRHCLVCHDLGAIAQVLQDCPGVRSVVCVRSTRPRVRHQPP</sequence>
<dbReference type="InterPro" id="IPR051698">
    <property type="entry name" value="Transposase_11-like"/>
</dbReference>
<dbReference type="PANTHER" id="PTHR30298:SF0">
    <property type="entry name" value="PROTEIN YBFL-RELATED"/>
    <property type="match status" value="1"/>
</dbReference>
<dbReference type="Proteomes" id="UP001606305">
    <property type="component" value="Unassembled WGS sequence"/>
</dbReference>
<dbReference type="InterPro" id="IPR032806">
    <property type="entry name" value="YbfD_N"/>
</dbReference>
<reference evidence="3 4" key="1">
    <citation type="submission" date="2024-09" db="EMBL/GenBank/DDBJ databases">
        <title>Novel species of the genus Pelomonas and Roseateles isolated from streams.</title>
        <authorList>
            <person name="Lu H."/>
        </authorList>
    </citation>
    <scope>NUCLEOTIDE SEQUENCE [LARGE SCALE GENOMIC DNA]</scope>
    <source>
        <strain evidence="3 4">BYS96W</strain>
    </source>
</reference>
<dbReference type="EMBL" id="JBIGIA010000003">
    <property type="protein sequence ID" value="MFG6456082.1"/>
    <property type="molecule type" value="Genomic_DNA"/>
</dbReference>
<dbReference type="PANTHER" id="PTHR30298">
    <property type="entry name" value="H REPEAT-ASSOCIATED PREDICTED TRANSPOSASE"/>
    <property type="match status" value="1"/>
</dbReference>
<evidence type="ECO:0000313" key="4">
    <source>
        <dbReference type="Proteomes" id="UP001606305"/>
    </source>
</evidence>
<keyword evidence="4" id="KW-1185">Reference proteome</keyword>
<dbReference type="NCBIfam" id="NF033564">
    <property type="entry name" value="transpos_ISAs1"/>
    <property type="match status" value="1"/>
</dbReference>
<evidence type="ECO:0000313" key="3">
    <source>
        <dbReference type="EMBL" id="MFG6456082.1"/>
    </source>
</evidence>
<name>A0ABW7G2E8_9BURK</name>
<evidence type="ECO:0000259" key="1">
    <source>
        <dbReference type="Pfam" id="PF01609"/>
    </source>
</evidence>
<organism evidence="3 4">
    <name type="scientific">Pelomonas nitida</name>
    <dbReference type="NCBI Taxonomy" id="3299027"/>
    <lineage>
        <taxon>Bacteria</taxon>
        <taxon>Pseudomonadati</taxon>
        <taxon>Pseudomonadota</taxon>
        <taxon>Betaproteobacteria</taxon>
        <taxon>Burkholderiales</taxon>
        <taxon>Sphaerotilaceae</taxon>
        <taxon>Roseateles</taxon>
    </lineage>
</organism>
<evidence type="ECO:0000259" key="2">
    <source>
        <dbReference type="Pfam" id="PF13808"/>
    </source>
</evidence>
<accession>A0ABW7G2E8</accession>
<feature type="domain" description="H repeat-associated protein N-terminal" evidence="2">
    <location>
        <begin position="14"/>
        <end position="101"/>
    </location>
</feature>
<comment type="caution">
    <text evidence="3">The sequence shown here is derived from an EMBL/GenBank/DDBJ whole genome shotgun (WGS) entry which is preliminary data.</text>
</comment>
<proteinExistence type="predicted"/>
<dbReference type="InterPro" id="IPR002559">
    <property type="entry name" value="Transposase_11"/>
</dbReference>
<feature type="domain" description="Transposase IS4-like" evidence="1">
    <location>
        <begin position="110"/>
        <end position="208"/>
    </location>
</feature>
<dbReference type="Pfam" id="PF01609">
    <property type="entry name" value="DDE_Tnp_1"/>
    <property type="match status" value="1"/>
</dbReference>
<dbReference type="Pfam" id="PF13808">
    <property type="entry name" value="DDE_Tnp_1_assoc"/>
    <property type="match status" value="1"/>
</dbReference>
<dbReference type="RefSeq" id="WP_394486793.1">
    <property type="nucleotide sequence ID" value="NZ_JBIGIA010000003.1"/>
</dbReference>
<dbReference type="InterPro" id="IPR047647">
    <property type="entry name" value="ISAs1_transpos"/>
</dbReference>
<gene>
    <name evidence="3" type="ORF">ACG00X_04480</name>
</gene>